<name>A0A1K0IA87_CUPNE</name>
<dbReference type="EMBL" id="FMSH01000038">
    <property type="protein sequence ID" value="SCU73751.1"/>
    <property type="molecule type" value="Genomic_DNA"/>
</dbReference>
<feature type="region of interest" description="Disordered" evidence="1">
    <location>
        <begin position="1"/>
        <end position="90"/>
    </location>
</feature>
<evidence type="ECO:0000256" key="1">
    <source>
        <dbReference type="SAM" id="MobiDB-lite"/>
    </source>
</evidence>
<accession>A0A1K0IA87</accession>
<reference evidence="2" key="1">
    <citation type="submission" date="2016-09" db="EMBL/GenBank/DDBJ databases">
        <authorList>
            <person name="Capua I."/>
            <person name="De Benedictis P."/>
            <person name="Joannis T."/>
            <person name="Lombin L.H."/>
            <person name="Cattoli G."/>
        </authorList>
    </citation>
    <scope>NUCLEOTIDE SEQUENCE</scope>
    <source>
        <strain evidence="2">B9</strain>
    </source>
</reference>
<gene>
    <name evidence="2" type="ORF">CNECB9_1320020</name>
</gene>
<organism evidence="2">
    <name type="scientific">Cupriavidus necator</name>
    <name type="common">Alcaligenes eutrophus</name>
    <name type="synonym">Ralstonia eutropha</name>
    <dbReference type="NCBI Taxonomy" id="106590"/>
    <lineage>
        <taxon>Bacteria</taxon>
        <taxon>Pseudomonadati</taxon>
        <taxon>Pseudomonadota</taxon>
        <taxon>Betaproteobacteria</taxon>
        <taxon>Burkholderiales</taxon>
        <taxon>Burkholderiaceae</taxon>
        <taxon>Cupriavidus</taxon>
    </lineage>
</organism>
<feature type="compositionally biased region" description="Low complexity" evidence="1">
    <location>
        <begin position="52"/>
        <end position="61"/>
    </location>
</feature>
<dbReference type="AntiFam" id="ANF00011">
    <property type="entry name" value="tRNA translation"/>
</dbReference>
<evidence type="ECO:0000313" key="2">
    <source>
        <dbReference type="EMBL" id="SCU73751.1"/>
    </source>
</evidence>
<dbReference type="AlphaFoldDB" id="A0A1K0IA87"/>
<protein>
    <submittedName>
        <fullName evidence="2">Uncharacterized protein</fullName>
    </submittedName>
</protein>
<sequence>MRAGFLVSGAERLTRSRPWQPRQRIRRAPAVSAGKSPQQSAAASERGRTGSAAAAPDTPAARHGSGMAIDMLPRYPSRGAPRKAYDGSNVTCPPRARGAEMADDPVPACLNARQGTGPENKNGAARRRSACNWRRRSESNRRTRLCRPLHNHSATPPGDVLLDCIRIQPMLPERSFRQCLAAIQPKQKGKRCFPLGIGAGDESRTRDLNLGKVALYQLSYSRIQLFTASPASCEHAAGPSLTWSGRRVSNSRPQPWQGCALPTELLPQGHYRNPTKVFYAATCCYLTTFCAKPTLSRCFRLRRQQRE</sequence>
<feature type="region of interest" description="Disordered" evidence="1">
    <location>
        <begin position="113"/>
        <end position="134"/>
    </location>
</feature>
<proteinExistence type="predicted"/>
<dbReference type="AntiFam" id="ANF00012">
    <property type="entry name" value="tRNA translation"/>
</dbReference>